<sequence length="492" mass="53286">MSRLLNEPAVLGILTNYASTIVNYALAIAYLIVLTKFIPLTQYGYYNAIVALLSIVSLFFPTFGIDNAVAREAAMAHASGRGVDGYYSALFALTFTLTMGYVVASMALIPVFIRDGVPSWLMGIIYINAVSALISMLVGVMGFYLWATGRVVSQGVGSTLGSLTYRVGEVALVLILRNVYAIALSVLLNNIVTLAYYLSRVRVLPRLKLGYSVLKARVKAFLNSGFQFWLAYYINSMYGSILAYLVFKTIGPTYSGLYGLSITALGSVTGFSGAVGSVFGSMASRGLAMGVDLNTMTRDYAKSMTVITAVLSLAAVALLPLAPIIHIFNGEYVKAIPYLALLIGTAPVSTIDTVYMMYYWVNGKGWLAVERSLVGALVMIAVFMLLVKELGLYAAVAASYAGTVAIVVLYWLNNRPWGLGFGLVASLSVLMPTVSALPIALYDPLLPWPLFQLTLLALFTIIMLLIKPVSISIINDTPRILRPLLKPFTRRN</sequence>
<keyword evidence="4 6" id="KW-1133">Transmembrane helix</keyword>
<comment type="subcellular location">
    <subcellularLocation>
        <location evidence="1">Cell membrane</location>
        <topology evidence="1">Multi-pass membrane protein</topology>
    </subcellularLocation>
</comment>
<feature type="transmembrane region" description="Helical" evidence="6">
    <location>
        <begin position="220"/>
        <end position="246"/>
    </location>
</feature>
<dbReference type="KEGG" id="cma:Cmaq_1476"/>
<feature type="transmembrane region" description="Helical" evidence="6">
    <location>
        <begin position="45"/>
        <end position="65"/>
    </location>
</feature>
<dbReference type="GO" id="GO:0005886">
    <property type="term" value="C:plasma membrane"/>
    <property type="evidence" value="ECO:0007669"/>
    <property type="project" value="UniProtKB-SubCell"/>
</dbReference>
<evidence type="ECO:0000256" key="3">
    <source>
        <dbReference type="ARBA" id="ARBA00022692"/>
    </source>
</evidence>
<keyword evidence="5 6" id="KW-0472">Membrane</keyword>
<feature type="transmembrane region" description="Helical" evidence="6">
    <location>
        <begin position="304"/>
        <end position="329"/>
    </location>
</feature>
<dbReference type="GeneID" id="5709534"/>
<proteinExistence type="predicted"/>
<evidence type="ECO:0000313" key="8">
    <source>
        <dbReference type="Proteomes" id="UP000001137"/>
    </source>
</evidence>
<protein>
    <submittedName>
        <fullName evidence="7">Polysaccharide biosynthesis protein</fullName>
    </submittedName>
</protein>
<dbReference type="RefSeq" id="WP_012186519.1">
    <property type="nucleotide sequence ID" value="NC_009954.1"/>
</dbReference>
<evidence type="ECO:0000313" key="7">
    <source>
        <dbReference type="EMBL" id="ABW02300.1"/>
    </source>
</evidence>
<name>A8M981_CALMQ</name>
<evidence type="ECO:0000256" key="6">
    <source>
        <dbReference type="SAM" id="Phobius"/>
    </source>
</evidence>
<dbReference type="STRING" id="397948.Cmaq_1476"/>
<feature type="transmembrane region" description="Helical" evidence="6">
    <location>
        <begin position="125"/>
        <end position="147"/>
    </location>
</feature>
<keyword evidence="2" id="KW-1003">Cell membrane</keyword>
<evidence type="ECO:0000256" key="4">
    <source>
        <dbReference type="ARBA" id="ARBA00022989"/>
    </source>
</evidence>
<feature type="transmembrane region" description="Helical" evidence="6">
    <location>
        <begin position="392"/>
        <end position="412"/>
    </location>
</feature>
<dbReference type="HOGENOM" id="CLU_684438_0_0_2"/>
<reference evidence="7 8" key="1">
    <citation type="submission" date="2007-10" db="EMBL/GenBank/DDBJ databases">
        <title>Complete sequence of Caldivirga maquilingensis IC-167.</title>
        <authorList>
            <consortium name="US DOE Joint Genome Institute"/>
            <person name="Copeland A."/>
            <person name="Lucas S."/>
            <person name="Lapidus A."/>
            <person name="Barry K."/>
            <person name="Glavina del Rio T."/>
            <person name="Dalin E."/>
            <person name="Tice H."/>
            <person name="Pitluck S."/>
            <person name="Saunders E."/>
            <person name="Brettin T."/>
            <person name="Bruce D."/>
            <person name="Detter J.C."/>
            <person name="Han C."/>
            <person name="Schmutz J."/>
            <person name="Larimer F."/>
            <person name="Land M."/>
            <person name="Hauser L."/>
            <person name="Kyrpides N."/>
            <person name="Ivanova N."/>
            <person name="Biddle J.F."/>
            <person name="Zhang Z."/>
            <person name="Fitz-Gibbon S.T."/>
            <person name="Lowe T.M."/>
            <person name="Saltikov C."/>
            <person name="House C.H."/>
            <person name="Richardson P."/>
        </authorList>
    </citation>
    <scope>NUCLEOTIDE SEQUENCE [LARGE SCALE GENOMIC DNA]</scope>
    <source>
        <strain evidence="8">ATCC 700844 / DSM 13496 / JCM 10307 / IC-167</strain>
    </source>
</reference>
<dbReference type="eggNOG" id="arCOG02209">
    <property type="taxonomic scope" value="Archaea"/>
</dbReference>
<organism evidence="7 8">
    <name type="scientific">Caldivirga maquilingensis (strain ATCC 700844 / DSM 13496 / JCM 10307 / IC-167)</name>
    <dbReference type="NCBI Taxonomy" id="397948"/>
    <lineage>
        <taxon>Archaea</taxon>
        <taxon>Thermoproteota</taxon>
        <taxon>Thermoprotei</taxon>
        <taxon>Thermoproteales</taxon>
        <taxon>Thermoproteaceae</taxon>
        <taxon>Caldivirga</taxon>
    </lineage>
</organism>
<evidence type="ECO:0000256" key="2">
    <source>
        <dbReference type="ARBA" id="ARBA00022475"/>
    </source>
</evidence>
<dbReference type="InterPro" id="IPR050833">
    <property type="entry name" value="Poly_Biosynth_Transport"/>
</dbReference>
<dbReference type="Proteomes" id="UP000001137">
    <property type="component" value="Chromosome"/>
</dbReference>
<dbReference type="AlphaFoldDB" id="A8M981"/>
<feature type="transmembrane region" description="Helical" evidence="6">
    <location>
        <begin position="258"/>
        <end position="283"/>
    </location>
</feature>
<feature type="transmembrane region" description="Helical" evidence="6">
    <location>
        <begin position="12"/>
        <end position="33"/>
    </location>
</feature>
<evidence type="ECO:0000256" key="1">
    <source>
        <dbReference type="ARBA" id="ARBA00004651"/>
    </source>
</evidence>
<keyword evidence="3 6" id="KW-0812">Transmembrane</keyword>
<evidence type="ECO:0000256" key="5">
    <source>
        <dbReference type="ARBA" id="ARBA00023136"/>
    </source>
</evidence>
<dbReference type="EMBL" id="CP000852">
    <property type="protein sequence ID" value="ABW02300.1"/>
    <property type="molecule type" value="Genomic_DNA"/>
</dbReference>
<gene>
    <name evidence="7" type="ordered locus">Cmaq_1476</name>
</gene>
<dbReference type="PANTHER" id="PTHR30250">
    <property type="entry name" value="PST FAMILY PREDICTED COLANIC ACID TRANSPORTER"/>
    <property type="match status" value="1"/>
</dbReference>
<feature type="transmembrane region" description="Helical" evidence="6">
    <location>
        <begin position="85"/>
        <end position="113"/>
    </location>
</feature>
<feature type="transmembrane region" description="Helical" evidence="6">
    <location>
        <begin position="335"/>
        <end position="361"/>
    </location>
</feature>
<feature type="transmembrane region" description="Helical" evidence="6">
    <location>
        <begin position="448"/>
        <end position="466"/>
    </location>
</feature>
<keyword evidence="8" id="KW-1185">Reference proteome</keyword>
<accession>A8M981</accession>
<dbReference type="PANTHER" id="PTHR30250:SF11">
    <property type="entry name" value="O-ANTIGEN TRANSPORTER-RELATED"/>
    <property type="match status" value="1"/>
</dbReference>
<dbReference type="OrthoDB" id="29185at2157"/>
<feature type="transmembrane region" description="Helical" evidence="6">
    <location>
        <begin position="419"/>
        <end position="442"/>
    </location>
</feature>
<feature type="transmembrane region" description="Helical" evidence="6">
    <location>
        <begin position="179"/>
        <end position="199"/>
    </location>
</feature>
<feature type="transmembrane region" description="Helical" evidence="6">
    <location>
        <begin position="368"/>
        <end position="386"/>
    </location>
</feature>